<dbReference type="OMA" id="RHQQTDK"/>
<comment type="catalytic activity">
    <reaction evidence="12">
        <text>ATP + H2O = ADP + phosphate + H(+)</text>
        <dbReference type="Rhea" id="RHEA:13065"/>
        <dbReference type="ChEBI" id="CHEBI:15377"/>
        <dbReference type="ChEBI" id="CHEBI:15378"/>
        <dbReference type="ChEBI" id="CHEBI:30616"/>
        <dbReference type="ChEBI" id="CHEBI:43474"/>
        <dbReference type="ChEBI" id="CHEBI:456216"/>
        <dbReference type="EC" id="3.6.4.12"/>
    </reaction>
</comment>
<dbReference type="Proteomes" id="UP000000600">
    <property type="component" value="Unassembled WGS sequence"/>
</dbReference>
<dbReference type="KEGG" id="ptm:GSPATT00027500001"/>
<keyword evidence="4 11" id="KW-0547">Nucleotide-binding</keyword>
<dbReference type="PROSITE" id="PS00847">
    <property type="entry name" value="MCM_1"/>
    <property type="match status" value="1"/>
</dbReference>
<feature type="coiled-coil region" evidence="13">
    <location>
        <begin position="683"/>
        <end position="710"/>
    </location>
</feature>
<feature type="compositionally biased region" description="Low complexity" evidence="14">
    <location>
        <begin position="261"/>
        <end position="275"/>
    </location>
</feature>
<dbReference type="Pfam" id="PF18263">
    <property type="entry name" value="WHD_MCM6"/>
    <property type="match status" value="1"/>
</dbReference>
<dbReference type="InterPro" id="IPR008049">
    <property type="entry name" value="MCM6"/>
</dbReference>
<keyword evidence="9" id="KW-0539">Nucleus</keyword>
<sequence length="805" mass="93028">MQETREQQVQNRFLHFLQEFRTINPQTGESFYYYHEEARIMRDNDRTTLNLDFTHITQTEGYQDLSIIMQTDFYQFEPSFRRAIQEFMFIQHQDVEDQCKQKLYFLAVSNLAATEKIRDLRANKIGKLSSFIGTVTRTYEVRPELLSGQFTCQMCDRIIDNVEQQFKFTEPKKCPNTKCDNKSRWTINLNKSQFTDFQKVRVQEDSKDIPAGSMPRSIDVILHNEKCDAAKPGDKCTFNGYLTVIPDVFSLGKPGLKSSMTTQNQGNNQRGQTQDGITGLKQLGVKDLCYKFVFIACSVETNNNRFNLQKQQIDDKEYTESLSDQDAKRGQQFDDYEKQEILEMKKQPDLFKNLANSIAPAVQGYEDIKKGILLMLMGGVYKTTKEGVHIRGDINVCIVGDPSTAKSQFLKFTCNLLPRSVYTSGKASSAAGLTASVHRDIENGEFCIEAGALMLADNGICCIDEFDKMDSKDQVAIHEAMEQQTISIAKAGIQATLNARTSILAAANPIFGRYDRSKTLKFNVNMTQPIMSRFDLFFIITDACRPFVDEQIATHIVRLHSQQEGAIEPRFSQDQLRKYIRYARTFKPILTHESAQYLKEAYIRLRENDQTSQRTSYRITVRQLESLIRLSEALARVQCDDFIKISYVQEAEKLLGQSILQVDETPKFIDDLEEQQPIQTRAMGIIEEELQQKERERRRQGQKIQLAQDEYLDIVRALTSFMIQKEREMQEEITEAKGVKWEDLAEWYITNKLDQIEHEEEVHQYERLVGAVIRQMINKEKILVVVQDHEDCNLRELALHPNVPR</sequence>
<dbReference type="InterPro" id="IPR041562">
    <property type="entry name" value="MCM_lid"/>
</dbReference>
<dbReference type="STRING" id="5888.A0EIN0"/>
<dbReference type="Gene3D" id="3.40.50.300">
    <property type="entry name" value="P-loop containing nucleotide triphosphate hydrolases"/>
    <property type="match status" value="1"/>
</dbReference>
<evidence type="ECO:0000313" key="17">
    <source>
        <dbReference type="Proteomes" id="UP000000600"/>
    </source>
</evidence>
<dbReference type="SUPFAM" id="SSF52540">
    <property type="entry name" value="P-loop containing nucleoside triphosphate hydrolases"/>
    <property type="match status" value="1"/>
</dbReference>
<evidence type="ECO:0000256" key="2">
    <source>
        <dbReference type="ARBA" id="ARBA00008010"/>
    </source>
</evidence>
<dbReference type="GO" id="GO:1902969">
    <property type="term" value="P:mitotic DNA replication"/>
    <property type="evidence" value="ECO:0000318"/>
    <property type="project" value="GO_Central"/>
</dbReference>
<dbReference type="GO" id="GO:0006270">
    <property type="term" value="P:DNA replication initiation"/>
    <property type="evidence" value="ECO:0007669"/>
    <property type="project" value="UniProtKB-UniRule"/>
</dbReference>
<dbReference type="FunFam" id="2.20.28.10:FF:000003">
    <property type="entry name" value="DNA helicase"/>
    <property type="match status" value="1"/>
</dbReference>
<evidence type="ECO:0000256" key="5">
    <source>
        <dbReference type="ARBA" id="ARBA00022801"/>
    </source>
</evidence>
<dbReference type="GeneID" id="5008741"/>
<keyword evidence="3 12" id="KW-0235">DNA replication</keyword>
<dbReference type="FunCoup" id="A0EIN0">
    <property type="interactions" value="1026"/>
</dbReference>
<dbReference type="PANTHER" id="PTHR11630:SF43">
    <property type="entry name" value="DNA REPLICATION LICENSING FACTOR MCM6"/>
    <property type="match status" value="1"/>
</dbReference>
<dbReference type="EC" id="3.6.4.12" evidence="12"/>
<dbReference type="Pfam" id="PF17207">
    <property type="entry name" value="MCM_OB"/>
    <property type="match status" value="1"/>
</dbReference>
<feature type="region of interest" description="Disordered" evidence="14">
    <location>
        <begin position="256"/>
        <end position="275"/>
    </location>
</feature>
<evidence type="ECO:0000256" key="8">
    <source>
        <dbReference type="ARBA" id="ARBA00023125"/>
    </source>
</evidence>
<dbReference type="InterPro" id="IPR027925">
    <property type="entry name" value="MCM_N"/>
</dbReference>
<dbReference type="Gene3D" id="3.30.1640.10">
    <property type="entry name" value="mini-chromosome maintenance (MCM) complex, chain A, domain 1"/>
    <property type="match status" value="1"/>
</dbReference>
<dbReference type="GO" id="GO:0016887">
    <property type="term" value="F:ATP hydrolysis activity"/>
    <property type="evidence" value="ECO:0007669"/>
    <property type="project" value="RHEA"/>
</dbReference>
<dbReference type="PANTHER" id="PTHR11630">
    <property type="entry name" value="DNA REPLICATION LICENSING FACTOR MCM FAMILY MEMBER"/>
    <property type="match status" value="1"/>
</dbReference>
<evidence type="ECO:0000256" key="6">
    <source>
        <dbReference type="ARBA" id="ARBA00022806"/>
    </source>
</evidence>
<comment type="subunit">
    <text evidence="12">Component of the MCM2-7 complex.</text>
</comment>
<dbReference type="FunFam" id="3.40.50.300:FF:000115">
    <property type="entry name" value="DNA helicase"/>
    <property type="match status" value="1"/>
</dbReference>
<evidence type="ECO:0000256" key="4">
    <source>
        <dbReference type="ARBA" id="ARBA00022741"/>
    </source>
</evidence>
<comment type="subcellular location">
    <subcellularLocation>
        <location evidence="1 12">Nucleus</location>
    </subcellularLocation>
</comment>
<dbReference type="PRINTS" id="PR01662">
    <property type="entry name" value="MCMPROTEIN6"/>
</dbReference>
<dbReference type="InterPro" id="IPR001208">
    <property type="entry name" value="MCM_dom"/>
</dbReference>
<dbReference type="Pfam" id="PF00493">
    <property type="entry name" value="MCM"/>
    <property type="match status" value="1"/>
</dbReference>
<keyword evidence="8 11" id="KW-0238">DNA-binding</keyword>
<dbReference type="PRINTS" id="PR01657">
    <property type="entry name" value="MCMFAMILY"/>
</dbReference>
<keyword evidence="10 12" id="KW-0131">Cell cycle</keyword>
<dbReference type="InterPro" id="IPR031327">
    <property type="entry name" value="MCM"/>
</dbReference>
<comment type="similarity">
    <text evidence="2 11">Belongs to the MCM family.</text>
</comment>
<evidence type="ECO:0000256" key="7">
    <source>
        <dbReference type="ARBA" id="ARBA00022840"/>
    </source>
</evidence>
<feature type="domain" description="MCM C-terminal AAA(+) ATPase" evidence="15">
    <location>
        <begin position="350"/>
        <end position="556"/>
    </location>
</feature>
<dbReference type="InterPro" id="IPR041024">
    <property type="entry name" value="Mcm6_C"/>
</dbReference>
<evidence type="ECO:0000256" key="10">
    <source>
        <dbReference type="ARBA" id="ARBA00023306"/>
    </source>
</evidence>
<keyword evidence="7 11" id="KW-0067">ATP-binding</keyword>
<evidence type="ECO:0000256" key="11">
    <source>
        <dbReference type="RuleBase" id="RU004070"/>
    </source>
</evidence>
<evidence type="ECO:0000256" key="9">
    <source>
        <dbReference type="ARBA" id="ARBA00023242"/>
    </source>
</evidence>
<dbReference type="CDD" id="cd17757">
    <property type="entry name" value="MCM6"/>
    <property type="match status" value="1"/>
</dbReference>
<dbReference type="SMART" id="SM00350">
    <property type="entry name" value="MCM"/>
    <property type="match status" value="1"/>
</dbReference>
<dbReference type="SUPFAM" id="SSF50249">
    <property type="entry name" value="Nucleic acid-binding proteins"/>
    <property type="match status" value="1"/>
</dbReference>
<evidence type="ECO:0000256" key="3">
    <source>
        <dbReference type="ARBA" id="ARBA00022705"/>
    </source>
</evidence>
<keyword evidence="17" id="KW-1185">Reference proteome</keyword>
<dbReference type="OrthoDB" id="1744952at2759"/>
<evidence type="ECO:0000259" key="15">
    <source>
        <dbReference type="PROSITE" id="PS50051"/>
    </source>
</evidence>
<dbReference type="GO" id="GO:0005524">
    <property type="term" value="F:ATP binding"/>
    <property type="evidence" value="ECO:0007669"/>
    <property type="project" value="UniProtKB-UniRule"/>
</dbReference>
<evidence type="ECO:0000256" key="1">
    <source>
        <dbReference type="ARBA" id="ARBA00004123"/>
    </source>
</evidence>
<gene>
    <name evidence="16" type="ORF">GSPATT00027500001</name>
</gene>
<dbReference type="EMBL" id="CT868681">
    <property type="protein sequence ID" value="CAK95171.1"/>
    <property type="molecule type" value="Genomic_DNA"/>
</dbReference>
<evidence type="ECO:0000313" key="16">
    <source>
        <dbReference type="EMBL" id="CAK95171.1"/>
    </source>
</evidence>
<evidence type="ECO:0000256" key="13">
    <source>
        <dbReference type="SAM" id="Coils"/>
    </source>
</evidence>
<reference evidence="16 17" key="1">
    <citation type="journal article" date="2006" name="Nature">
        <title>Global trends of whole-genome duplications revealed by the ciliate Paramecium tetraurelia.</title>
        <authorList>
            <consortium name="Genoscope"/>
            <person name="Aury J.-M."/>
            <person name="Jaillon O."/>
            <person name="Duret L."/>
            <person name="Noel B."/>
            <person name="Jubin C."/>
            <person name="Porcel B.M."/>
            <person name="Segurens B."/>
            <person name="Daubin V."/>
            <person name="Anthouard V."/>
            <person name="Aiach N."/>
            <person name="Arnaiz O."/>
            <person name="Billaut A."/>
            <person name="Beisson J."/>
            <person name="Blanc I."/>
            <person name="Bouhouche K."/>
            <person name="Camara F."/>
            <person name="Duharcourt S."/>
            <person name="Guigo R."/>
            <person name="Gogendeau D."/>
            <person name="Katinka M."/>
            <person name="Keller A.-M."/>
            <person name="Kissmehl R."/>
            <person name="Klotz C."/>
            <person name="Koll F."/>
            <person name="Le Moue A."/>
            <person name="Lepere C."/>
            <person name="Malinsky S."/>
            <person name="Nowacki M."/>
            <person name="Nowak J.K."/>
            <person name="Plattner H."/>
            <person name="Poulain J."/>
            <person name="Ruiz F."/>
            <person name="Serrano V."/>
            <person name="Zagulski M."/>
            <person name="Dessen P."/>
            <person name="Betermier M."/>
            <person name="Weissenbach J."/>
            <person name="Scarpelli C."/>
            <person name="Schachter V."/>
            <person name="Sperling L."/>
            <person name="Meyer E."/>
            <person name="Cohen J."/>
            <person name="Wincker P."/>
        </authorList>
    </citation>
    <scope>NUCLEOTIDE SEQUENCE [LARGE SCALE GENOMIC DNA]</scope>
    <source>
        <strain evidence="16 17">Stock d4-2</strain>
    </source>
</reference>
<dbReference type="Gene3D" id="1.20.58.870">
    <property type="match status" value="1"/>
</dbReference>
<accession>A0EIN0</accession>
<dbReference type="InterPro" id="IPR027417">
    <property type="entry name" value="P-loop_NTPase"/>
</dbReference>
<dbReference type="Pfam" id="PF14551">
    <property type="entry name" value="MCM_N"/>
    <property type="match status" value="1"/>
</dbReference>
<dbReference type="AlphaFoldDB" id="A0EIN0"/>
<protein>
    <recommendedName>
        <fullName evidence="12">DNA replication licensing factor MCM6</fullName>
        <ecNumber evidence="12">3.6.4.12</ecNumber>
    </recommendedName>
</protein>
<dbReference type="GO" id="GO:0003697">
    <property type="term" value="F:single-stranded DNA binding"/>
    <property type="evidence" value="ECO:0000318"/>
    <property type="project" value="GO_Central"/>
</dbReference>
<dbReference type="InParanoid" id="A0EIN0"/>
<keyword evidence="5 12" id="KW-0378">Hydrolase</keyword>
<evidence type="ECO:0000256" key="12">
    <source>
        <dbReference type="RuleBase" id="RU368064"/>
    </source>
</evidence>
<dbReference type="InterPro" id="IPR018525">
    <property type="entry name" value="MCM_CS"/>
</dbReference>
<dbReference type="InterPro" id="IPR012340">
    <property type="entry name" value="NA-bd_OB-fold"/>
</dbReference>
<comment type="function">
    <text evidence="12">Acts as component of the MCM2-7 complex (MCM complex) which is the replicative helicase essential for 'once per cell cycle' DNA replication initiation and elongation in eukaryotic cells. The active ATPase sites in the MCM2-7 ring are formed through the interaction surfaces of two neighboring subunits such that a critical structure of a conserved arginine finger motif is provided in trans relative to the ATP-binding site of the Walker A box of the adjacent subunit. The six ATPase active sites, however, are likely to contribute differentially to the complex helicase activity.</text>
</comment>
<dbReference type="InterPro" id="IPR033762">
    <property type="entry name" value="MCM_OB"/>
</dbReference>
<dbReference type="PROSITE" id="PS50051">
    <property type="entry name" value="MCM_2"/>
    <property type="match status" value="1"/>
</dbReference>
<dbReference type="GO" id="GO:0042555">
    <property type="term" value="C:MCM complex"/>
    <property type="evidence" value="ECO:0000318"/>
    <property type="project" value="GO_Central"/>
</dbReference>
<dbReference type="GO" id="GO:0000727">
    <property type="term" value="P:double-strand break repair via break-induced replication"/>
    <property type="evidence" value="ECO:0000318"/>
    <property type="project" value="GO_Central"/>
</dbReference>
<dbReference type="HOGENOM" id="CLU_000995_3_2_1"/>
<dbReference type="Gene3D" id="2.40.50.140">
    <property type="entry name" value="Nucleic acid-binding proteins"/>
    <property type="match status" value="1"/>
</dbReference>
<proteinExistence type="inferred from homology"/>
<organism evidence="16 17">
    <name type="scientific">Paramecium tetraurelia</name>
    <dbReference type="NCBI Taxonomy" id="5888"/>
    <lineage>
        <taxon>Eukaryota</taxon>
        <taxon>Sar</taxon>
        <taxon>Alveolata</taxon>
        <taxon>Ciliophora</taxon>
        <taxon>Intramacronucleata</taxon>
        <taxon>Oligohymenophorea</taxon>
        <taxon>Peniculida</taxon>
        <taxon>Parameciidae</taxon>
        <taxon>Paramecium</taxon>
    </lineage>
</organism>
<dbReference type="Pfam" id="PF17855">
    <property type="entry name" value="MCM_lid"/>
    <property type="match status" value="1"/>
</dbReference>
<dbReference type="Gene3D" id="2.20.28.10">
    <property type="match status" value="1"/>
</dbReference>
<name>A0EIN0_PARTE</name>
<dbReference type="GO" id="GO:0005634">
    <property type="term" value="C:nucleus"/>
    <property type="evidence" value="ECO:0000318"/>
    <property type="project" value="GO_Central"/>
</dbReference>
<dbReference type="GO" id="GO:0003678">
    <property type="term" value="F:DNA helicase activity"/>
    <property type="evidence" value="ECO:0007669"/>
    <property type="project" value="UniProtKB-EC"/>
</dbReference>
<dbReference type="RefSeq" id="XP_001462544.1">
    <property type="nucleotide sequence ID" value="XM_001462507.1"/>
</dbReference>
<keyword evidence="6 12" id="KW-0347">Helicase</keyword>
<dbReference type="FunFam" id="3.30.1640.10:FF:000004">
    <property type="entry name" value="DNA helicase"/>
    <property type="match status" value="1"/>
</dbReference>
<keyword evidence="13" id="KW-0175">Coiled coil</keyword>
<evidence type="ECO:0000256" key="14">
    <source>
        <dbReference type="SAM" id="MobiDB-lite"/>
    </source>
</evidence>
<dbReference type="eggNOG" id="KOG0480">
    <property type="taxonomic scope" value="Eukaryota"/>
</dbReference>